<accession>A0A077ZBM9</accession>
<proteinExistence type="inferred from homology"/>
<dbReference type="GO" id="GO:0005634">
    <property type="term" value="C:nucleus"/>
    <property type="evidence" value="ECO:0007669"/>
    <property type="project" value="TreeGrafter"/>
</dbReference>
<dbReference type="Pfam" id="PF13862">
    <property type="entry name" value="BCCIP"/>
    <property type="match status" value="1"/>
</dbReference>
<evidence type="ECO:0000313" key="4">
    <source>
        <dbReference type="Proteomes" id="UP000030665"/>
    </source>
</evidence>
<dbReference type="AlphaFoldDB" id="A0A077ZBM9"/>
<dbReference type="InterPro" id="IPR025602">
    <property type="entry name" value="BCP1_family"/>
</dbReference>
<reference evidence="3" key="2">
    <citation type="submission" date="2014-03" db="EMBL/GenBank/DDBJ databases">
        <title>The whipworm genome and dual-species transcriptomics of an intimate host-pathogen interaction.</title>
        <authorList>
            <person name="Foth B.J."/>
            <person name="Tsai I.J."/>
            <person name="Reid A.J."/>
            <person name="Bancroft A.J."/>
            <person name="Nichol S."/>
            <person name="Tracey A."/>
            <person name="Holroyd N."/>
            <person name="Cotton J.A."/>
            <person name="Stanley E.J."/>
            <person name="Zarowiecki M."/>
            <person name="Liu J.Z."/>
            <person name="Huckvale T."/>
            <person name="Cooper P.J."/>
            <person name="Grencis R.K."/>
            <person name="Berriman M."/>
        </authorList>
    </citation>
    <scope>NUCLEOTIDE SEQUENCE [LARGE SCALE GENOMIC DNA]</scope>
</reference>
<gene>
    <name evidence="3" type="ORF">TTRE_0000552501</name>
</gene>
<dbReference type="OrthoDB" id="10433634at2759"/>
<dbReference type="EMBL" id="HG806138">
    <property type="protein sequence ID" value="CDW57234.1"/>
    <property type="molecule type" value="Genomic_DNA"/>
</dbReference>
<dbReference type="Proteomes" id="UP000030665">
    <property type="component" value="Unassembled WGS sequence"/>
</dbReference>
<protein>
    <submittedName>
        <fullName evidence="3">BCIP domain containing protein</fullName>
    </submittedName>
</protein>
<comment type="similarity">
    <text evidence="1">Belongs to the BCP1 family.</text>
</comment>
<sequence length="289" mass="31931">MPAGESDYPTVVESDNSSSTGSDEDDNTVMIDFIGLHPSEEDRDEICQFLGMLFPASKVDLSQLAMEIAKTSNVGAVFKIDPSKEEDEEMEDPLEAFSDNCIFGVVSAFQLTLVIFFQKPSASQVVDFLIAKCNSSKASGSTKKSCIGLLKSCDKLVFLVNERLPTLPAKIAAMALNALLKDLAIFEFDYIVTVTRLVQTEVKSRTKRTRNGSCATSNDESYILPEERQFDLHSELCFEYNLDGGSEGERAVKTEEGKMFNRVVLMEKNEFVAAVNEIVQQYTPDKSGC</sequence>
<keyword evidence="4" id="KW-1185">Reference proteome</keyword>
<evidence type="ECO:0000256" key="1">
    <source>
        <dbReference type="ARBA" id="ARBA00006781"/>
    </source>
</evidence>
<reference evidence="3" key="1">
    <citation type="submission" date="2014-01" db="EMBL/GenBank/DDBJ databases">
        <authorList>
            <person name="Aslett M."/>
        </authorList>
    </citation>
    <scope>NUCLEOTIDE SEQUENCE</scope>
</reference>
<name>A0A077ZBM9_TRITR</name>
<evidence type="ECO:0000313" key="3">
    <source>
        <dbReference type="EMBL" id="CDW57234.1"/>
    </source>
</evidence>
<organism evidence="3 4">
    <name type="scientific">Trichuris trichiura</name>
    <name type="common">Whipworm</name>
    <name type="synonym">Trichocephalus trichiurus</name>
    <dbReference type="NCBI Taxonomy" id="36087"/>
    <lineage>
        <taxon>Eukaryota</taxon>
        <taxon>Metazoa</taxon>
        <taxon>Ecdysozoa</taxon>
        <taxon>Nematoda</taxon>
        <taxon>Enoplea</taxon>
        <taxon>Dorylaimia</taxon>
        <taxon>Trichinellida</taxon>
        <taxon>Trichuridae</taxon>
        <taxon>Trichuris</taxon>
    </lineage>
</organism>
<dbReference type="PANTHER" id="PTHR13261:SF0">
    <property type="entry name" value="BRCA2 AND CDKN1A-INTERACTING PROTEIN"/>
    <property type="match status" value="1"/>
</dbReference>
<evidence type="ECO:0000256" key="2">
    <source>
        <dbReference type="SAM" id="MobiDB-lite"/>
    </source>
</evidence>
<feature type="region of interest" description="Disordered" evidence="2">
    <location>
        <begin position="1"/>
        <end position="27"/>
    </location>
</feature>
<dbReference type="STRING" id="36087.A0A077ZBM9"/>
<dbReference type="PANTHER" id="PTHR13261">
    <property type="entry name" value="BRCA2 AND CDKN1A INTERACTING PROTEIN"/>
    <property type="match status" value="1"/>
</dbReference>